<dbReference type="PROSITE" id="PS51747">
    <property type="entry name" value="CYT_DCMP_DEAMINASES_2"/>
    <property type="match status" value="1"/>
</dbReference>
<keyword evidence="2" id="KW-0378">Hydrolase</keyword>
<accession>A0A9D1NGP8</accession>
<dbReference type="PANTHER" id="PTHR11086:SF18">
    <property type="entry name" value="DEOXYCYTIDYLATE DEAMINASE"/>
    <property type="match status" value="1"/>
</dbReference>
<feature type="domain" description="CMP/dCMP-type deaminase" evidence="5">
    <location>
        <begin position="5"/>
        <end position="147"/>
    </location>
</feature>
<name>A0A9D1NGP8_9FIRM</name>
<dbReference type="SUPFAM" id="SSF53927">
    <property type="entry name" value="Cytidine deaminase-like"/>
    <property type="match status" value="1"/>
</dbReference>
<dbReference type="CDD" id="cd01286">
    <property type="entry name" value="deoxycytidylate_deaminase"/>
    <property type="match status" value="1"/>
</dbReference>
<evidence type="ECO:0000256" key="1">
    <source>
        <dbReference type="ARBA" id="ARBA00001947"/>
    </source>
</evidence>
<comment type="cofactor">
    <cofactor evidence="1 4">
        <name>Zn(2+)</name>
        <dbReference type="ChEBI" id="CHEBI:29105"/>
    </cofactor>
</comment>
<evidence type="ECO:0000256" key="2">
    <source>
        <dbReference type="ARBA" id="ARBA00022801"/>
    </source>
</evidence>
<reference evidence="6" key="1">
    <citation type="submission" date="2020-10" db="EMBL/GenBank/DDBJ databases">
        <authorList>
            <person name="Gilroy R."/>
        </authorList>
    </citation>
    <scope>NUCLEOTIDE SEQUENCE</scope>
    <source>
        <strain evidence="6">4920</strain>
    </source>
</reference>
<feature type="active site" description="Proton donor" evidence="3">
    <location>
        <position position="81"/>
    </location>
</feature>
<comment type="caution">
    <text evidence="6">The sequence shown here is derived from an EMBL/GenBank/DDBJ whole genome shotgun (WGS) entry which is preliminary data.</text>
</comment>
<dbReference type="PIRSF" id="PIRSF006019">
    <property type="entry name" value="dCMP_deaminase"/>
    <property type="match status" value="1"/>
</dbReference>
<sequence>MERRDKTNYYLDIAQAVARRGTCLRRKYGSIIVNNDEIISTGYAGAPRGRKNCSDVGTCTRDRLGIPRGERYEMCRSVHAEANAIISAARRDMIGATLYIACVDPHTEQLVPDTNCCAMCKRLIINAGITKVVVRDTLDSYRAILVEDWVANDESLDGARGY</sequence>
<dbReference type="GO" id="GO:0008270">
    <property type="term" value="F:zinc ion binding"/>
    <property type="evidence" value="ECO:0007669"/>
    <property type="project" value="InterPro"/>
</dbReference>
<dbReference type="Gene3D" id="3.40.140.10">
    <property type="entry name" value="Cytidine Deaminase, domain 2"/>
    <property type="match status" value="1"/>
</dbReference>
<dbReference type="GO" id="GO:0006220">
    <property type="term" value="P:pyrimidine nucleotide metabolic process"/>
    <property type="evidence" value="ECO:0007669"/>
    <property type="project" value="InterPro"/>
</dbReference>
<keyword evidence="4" id="KW-0479">Metal-binding</keyword>
<protein>
    <submittedName>
        <fullName evidence="6">dCMP deaminase family protein</fullName>
    </submittedName>
</protein>
<dbReference type="Pfam" id="PF00383">
    <property type="entry name" value="dCMP_cyt_deam_1"/>
    <property type="match status" value="1"/>
</dbReference>
<dbReference type="Proteomes" id="UP000886743">
    <property type="component" value="Unassembled WGS sequence"/>
</dbReference>
<reference evidence="6" key="2">
    <citation type="journal article" date="2021" name="PeerJ">
        <title>Extensive microbial diversity within the chicken gut microbiome revealed by metagenomics and culture.</title>
        <authorList>
            <person name="Gilroy R."/>
            <person name="Ravi A."/>
            <person name="Getino M."/>
            <person name="Pursley I."/>
            <person name="Horton D.L."/>
            <person name="Alikhan N.F."/>
            <person name="Baker D."/>
            <person name="Gharbi K."/>
            <person name="Hall N."/>
            <person name="Watson M."/>
            <person name="Adriaenssens E.M."/>
            <person name="Foster-Nyarko E."/>
            <person name="Jarju S."/>
            <person name="Secka A."/>
            <person name="Antonio M."/>
            <person name="Oren A."/>
            <person name="Chaudhuri R.R."/>
            <person name="La Ragione R."/>
            <person name="Hildebrand F."/>
            <person name="Pallen M.J."/>
        </authorList>
    </citation>
    <scope>NUCLEOTIDE SEQUENCE</scope>
    <source>
        <strain evidence="6">4920</strain>
    </source>
</reference>
<dbReference type="InterPro" id="IPR035105">
    <property type="entry name" value="Deoxycytidylate_deaminase_dom"/>
</dbReference>
<evidence type="ECO:0000313" key="7">
    <source>
        <dbReference type="Proteomes" id="UP000886743"/>
    </source>
</evidence>
<dbReference type="PANTHER" id="PTHR11086">
    <property type="entry name" value="DEOXYCYTIDYLATE DEAMINASE-RELATED"/>
    <property type="match status" value="1"/>
</dbReference>
<feature type="binding site" evidence="4">
    <location>
        <position position="117"/>
    </location>
    <ligand>
        <name>Zn(2+)</name>
        <dbReference type="ChEBI" id="CHEBI:29105"/>
        <note>catalytic</note>
    </ligand>
</feature>
<organism evidence="6 7">
    <name type="scientific">Candidatus Aphodoplasma excrementigallinarum</name>
    <dbReference type="NCBI Taxonomy" id="2840673"/>
    <lineage>
        <taxon>Bacteria</taxon>
        <taxon>Bacillati</taxon>
        <taxon>Bacillota</taxon>
        <taxon>Clostridia</taxon>
        <taxon>Eubacteriales</taxon>
        <taxon>Candidatus Aphodoplasma</taxon>
    </lineage>
</organism>
<evidence type="ECO:0000256" key="3">
    <source>
        <dbReference type="PIRSR" id="PIRSR006019-1"/>
    </source>
</evidence>
<dbReference type="InterPro" id="IPR016193">
    <property type="entry name" value="Cytidine_deaminase-like"/>
</dbReference>
<dbReference type="InterPro" id="IPR002125">
    <property type="entry name" value="CMP_dCMP_dom"/>
</dbReference>
<feature type="binding site" evidence="4">
    <location>
        <position position="120"/>
    </location>
    <ligand>
        <name>Zn(2+)</name>
        <dbReference type="ChEBI" id="CHEBI:29105"/>
        <note>catalytic</note>
    </ligand>
</feature>
<gene>
    <name evidence="6" type="ORF">IAC74_02885</name>
</gene>
<dbReference type="InterPro" id="IPR015517">
    <property type="entry name" value="dCMP_deaminase-rel"/>
</dbReference>
<keyword evidence="4" id="KW-0862">Zinc</keyword>
<evidence type="ECO:0000256" key="4">
    <source>
        <dbReference type="PIRSR" id="PIRSR006019-2"/>
    </source>
</evidence>
<feature type="binding site" evidence="4">
    <location>
        <position position="79"/>
    </location>
    <ligand>
        <name>Zn(2+)</name>
        <dbReference type="ChEBI" id="CHEBI:29105"/>
        <note>catalytic</note>
    </ligand>
</feature>
<dbReference type="InterPro" id="IPR016473">
    <property type="entry name" value="dCMP_deaminase"/>
</dbReference>
<proteinExistence type="predicted"/>
<evidence type="ECO:0000313" key="6">
    <source>
        <dbReference type="EMBL" id="HIV02496.1"/>
    </source>
</evidence>
<dbReference type="GO" id="GO:0004132">
    <property type="term" value="F:dCMP deaminase activity"/>
    <property type="evidence" value="ECO:0007669"/>
    <property type="project" value="InterPro"/>
</dbReference>
<evidence type="ECO:0000259" key="5">
    <source>
        <dbReference type="PROSITE" id="PS51747"/>
    </source>
</evidence>
<dbReference type="GO" id="GO:0005737">
    <property type="term" value="C:cytoplasm"/>
    <property type="evidence" value="ECO:0007669"/>
    <property type="project" value="TreeGrafter"/>
</dbReference>
<dbReference type="AlphaFoldDB" id="A0A9D1NGP8"/>
<dbReference type="EMBL" id="DVOF01000085">
    <property type="protein sequence ID" value="HIV02496.1"/>
    <property type="molecule type" value="Genomic_DNA"/>
</dbReference>